<protein>
    <recommendedName>
        <fullName evidence="7">Homeobox domain-containing protein</fullName>
    </recommendedName>
</protein>
<dbReference type="GO" id="GO:0045944">
    <property type="term" value="P:positive regulation of transcription by RNA polymerase II"/>
    <property type="evidence" value="ECO:0007669"/>
    <property type="project" value="UniProtKB-ARBA"/>
</dbReference>
<keyword evidence="3 5" id="KW-0371">Homeobox</keyword>
<dbReference type="SMART" id="SM00389">
    <property type="entry name" value="HOX"/>
    <property type="match status" value="1"/>
</dbReference>
<sequence>MPDTSNQSMSNVQVDVSDNNQWNQDIHPNNDNVVQNSTALEWTQLPQAAVGFVPTPINNGIPTDYQVPNGVSSINGINPPSYYDVSYQRNGNFPTNGYTSLNTQRVIQNPNGPNYLIRNGLNGTGLVTGSNIWSNQTPHGRLVAPQQWTGNHKERPRIANGVRKQKRIRTAFTSNQMMELEQEYNRTRYLDRTRRLELAELLHLNERTIKIWFQNRRMKEKKIKAENYEESDELEMEAESPLMVVNEEYPVVPPYEVYNREGFIEQFPVTTPVINQPEILAPQVIPPVTDYPAFVDNQCQSQYQQLHFQLQHYPQYNLNVEELSPESALKSENSSTNASSDLTEKSWDLSWIRSINSEEDF</sequence>
<dbReference type="PANTHER" id="PTHR45664:SF12">
    <property type="entry name" value="PANCREAS_DUODENUM HOMEOBOX PROTEIN 1"/>
    <property type="match status" value="1"/>
</dbReference>
<evidence type="ECO:0000256" key="3">
    <source>
        <dbReference type="ARBA" id="ARBA00023155"/>
    </source>
</evidence>
<dbReference type="EMBL" id="JH668442">
    <property type="protein sequence ID" value="KAG6453356.1"/>
    <property type="molecule type" value="Genomic_DNA"/>
</dbReference>
<evidence type="ECO:0000313" key="9">
    <source>
        <dbReference type="Proteomes" id="UP000791440"/>
    </source>
</evidence>
<dbReference type="PANTHER" id="PTHR45664">
    <property type="entry name" value="PROTEIN ZERKNUELLT 1-RELATED"/>
    <property type="match status" value="1"/>
</dbReference>
<keyword evidence="9" id="KW-1185">Reference proteome</keyword>
<reference evidence="8" key="2">
    <citation type="submission" date="2020-12" db="EMBL/GenBank/DDBJ databases">
        <authorList>
            <person name="Kanost M."/>
        </authorList>
    </citation>
    <scope>NUCLEOTIDE SEQUENCE</scope>
</reference>
<comment type="caution">
    <text evidence="8">The sequence shown here is derived from an EMBL/GenBank/DDBJ whole genome shotgun (WGS) entry which is preliminary data.</text>
</comment>
<evidence type="ECO:0000256" key="2">
    <source>
        <dbReference type="ARBA" id="ARBA00023125"/>
    </source>
</evidence>
<dbReference type="InterPro" id="IPR017970">
    <property type="entry name" value="Homeobox_CS"/>
</dbReference>
<dbReference type="PROSITE" id="PS50071">
    <property type="entry name" value="HOMEOBOX_2"/>
    <property type="match status" value="1"/>
</dbReference>
<evidence type="ECO:0000259" key="7">
    <source>
        <dbReference type="PROSITE" id="PS50071"/>
    </source>
</evidence>
<accession>A0A921Z9L6</accession>
<dbReference type="AlphaFoldDB" id="A0A921Z9L6"/>
<dbReference type="Proteomes" id="UP000791440">
    <property type="component" value="Unassembled WGS sequence"/>
</dbReference>
<gene>
    <name evidence="8" type="ORF">O3G_MSEX008102</name>
</gene>
<dbReference type="CDD" id="cd00086">
    <property type="entry name" value="homeodomain"/>
    <property type="match status" value="1"/>
</dbReference>
<evidence type="ECO:0000256" key="5">
    <source>
        <dbReference type="PROSITE-ProRule" id="PRU00108"/>
    </source>
</evidence>
<dbReference type="Pfam" id="PF00046">
    <property type="entry name" value="Homeodomain"/>
    <property type="match status" value="1"/>
</dbReference>
<dbReference type="SUPFAM" id="SSF46689">
    <property type="entry name" value="Homeodomain-like"/>
    <property type="match status" value="1"/>
</dbReference>
<reference evidence="8" key="1">
    <citation type="journal article" date="2016" name="Insect Biochem. Mol. Biol.">
        <title>Multifaceted biological insights from a draft genome sequence of the tobacco hornworm moth, Manduca sexta.</title>
        <authorList>
            <person name="Kanost M.R."/>
            <person name="Arrese E.L."/>
            <person name="Cao X."/>
            <person name="Chen Y.R."/>
            <person name="Chellapilla S."/>
            <person name="Goldsmith M.R."/>
            <person name="Grosse-Wilde E."/>
            <person name="Heckel D.G."/>
            <person name="Herndon N."/>
            <person name="Jiang H."/>
            <person name="Papanicolaou A."/>
            <person name="Qu J."/>
            <person name="Soulages J.L."/>
            <person name="Vogel H."/>
            <person name="Walters J."/>
            <person name="Waterhouse R.M."/>
            <person name="Ahn S.J."/>
            <person name="Almeida F.C."/>
            <person name="An C."/>
            <person name="Aqrawi P."/>
            <person name="Bretschneider A."/>
            <person name="Bryant W.B."/>
            <person name="Bucks S."/>
            <person name="Chao H."/>
            <person name="Chevignon G."/>
            <person name="Christen J.M."/>
            <person name="Clarke D.F."/>
            <person name="Dittmer N.T."/>
            <person name="Ferguson L.C.F."/>
            <person name="Garavelou S."/>
            <person name="Gordon K.H.J."/>
            <person name="Gunaratna R.T."/>
            <person name="Han Y."/>
            <person name="Hauser F."/>
            <person name="He Y."/>
            <person name="Heidel-Fischer H."/>
            <person name="Hirsh A."/>
            <person name="Hu Y."/>
            <person name="Jiang H."/>
            <person name="Kalra D."/>
            <person name="Klinner C."/>
            <person name="Konig C."/>
            <person name="Kovar C."/>
            <person name="Kroll A.R."/>
            <person name="Kuwar S.S."/>
            <person name="Lee S.L."/>
            <person name="Lehman R."/>
            <person name="Li K."/>
            <person name="Li Z."/>
            <person name="Liang H."/>
            <person name="Lovelace S."/>
            <person name="Lu Z."/>
            <person name="Mansfield J.H."/>
            <person name="McCulloch K.J."/>
            <person name="Mathew T."/>
            <person name="Morton B."/>
            <person name="Muzny D.M."/>
            <person name="Neunemann D."/>
            <person name="Ongeri F."/>
            <person name="Pauchet Y."/>
            <person name="Pu L.L."/>
            <person name="Pyrousis I."/>
            <person name="Rao X.J."/>
            <person name="Redding A."/>
            <person name="Roesel C."/>
            <person name="Sanchez-Gracia A."/>
            <person name="Schaack S."/>
            <person name="Shukla A."/>
            <person name="Tetreau G."/>
            <person name="Wang Y."/>
            <person name="Xiong G.H."/>
            <person name="Traut W."/>
            <person name="Walsh T.K."/>
            <person name="Worley K.C."/>
            <person name="Wu D."/>
            <person name="Wu W."/>
            <person name="Wu Y.Q."/>
            <person name="Zhang X."/>
            <person name="Zou Z."/>
            <person name="Zucker H."/>
            <person name="Briscoe A.D."/>
            <person name="Burmester T."/>
            <person name="Clem R.J."/>
            <person name="Feyereisen R."/>
            <person name="Grimmelikhuijzen C.J.P."/>
            <person name="Hamodrakas S.J."/>
            <person name="Hansson B.S."/>
            <person name="Huguet E."/>
            <person name="Jermiin L.S."/>
            <person name="Lan Q."/>
            <person name="Lehman H.K."/>
            <person name="Lorenzen M."/>
            <person name="Merzendorfer H."/>
            <person name="Michalopoulos I."/>
            <person name="Morton D.B."/>
            <person name="Muthukrishnan S."/>
            <person name="Oakeshott J.G."/>
            <person name="Palmer W."/>
            <person name="Park Y."/>
            <person name="Passarelli A.L."/>
            <person name="Rozas J."/>
            <person name="Schwartz L.M."/>
            <person name="Smith W."/>
            <person name="Southgate A."/>
            <person name="Vilcinskas A."/>
            <person name="Vogt R."/>
            <person name="Wang P."/>
            <person name="Werren J."/>
            <person name="Yu X.Q."/>
            <person name="Zhou J.J."/>
            <person name="Brown S.J."/>
            <person name="Scherer S.E."/>
            <person name="Richards S."/>
            <person name="Blissard G.W."/>
        </authorList>
    </citation>
    <scope>NUCLEOTIDE SEQUENCE</scope>
</reference>
<organism evidence="8 9">
    <name type="scientific">Manduca sexta</name>
    <name type="common">Tobacco hawkmoth</name>
    <name type="synonym">Tobacco hornworm</name>
    <dbReference type="NCBI Taxonomy" id="7130"/>
    <lineage>
        <taxon>Eukaryota</taxon>
        <taxon>Metazoa</taxon>
        <taxon>Ecdysozoa</taxon>
        <taxon>Arthropoda</taxon>
        <taxon>Hexapoda</taxon>
        <taxon>Insecta</taxon>
        <taxon>Pterygota</taxon>
        <taxon>Neoptera</taxon>
        <taxon>Endopterygota</taxon>
        <taxon>Lepidoptera</taxon>
        <taxon>Glossata</taxon>
        <taxon>Ditrysia</taxon>
        <taxon>Bombycoidea</taxon>
        <taxon>Sphingidae</taxon>
        <taxon>Sphinginae</taxon>
        <taxon>Sphingini</taxon>
        <taxon>Manduca</taxon>
    </lineage>
</organism>
<keyword evidence="4 5" id="KW-0539">Nucleus</keyword>
<keyword evidence="2 5" id="KW-0238">DNA-binding</keyword>
<evidence type="ECO:0000256" key="1">
    <source>
        <dbReference type="ARBA" id="ARBA00004123"/>
    </source>
</evidence>
<evidence type="ECO:0000313" key="8">
    <source>
        <dbReference type="EMBL" id="KAG6453356.1"/>
    </source>
</evidence>
<dbReference type="InterPro" id="IPR020479">
    <property type="entry name" value="HD_metazoa"/>
</dbReference>
<comment type="subcellular location">
    <subcellularLocation>
        <location evidence="1 5 6">Nucleus</location>
    </subcellularLocation>
</comment>
<evidence type="ECO:0000256" key="6">
    <source>
        <dbReference type="RuleBase" id="RU000682"/>
    </source>
</evidence>
<dbReference type="InterPro" id="IPR001356">
    <property type="entry name" value="HD"/>
</dbReference>
<dbReference type="GO" id="GO:0005634">
    <property type="term" value="C:nucleus"/>
    <property type="evidence" value="ECO:0007669"/>
    <property type="project" value="UniProtKB-SubCell"/>
</dbReference>
<evidence type="ECO:0000256" key="4">
    <source>
        <dbReference type="ARBA" id="ARBA00023242"/>
    </source>
</evidence>
<dbReference type="GO" id="GO:0000981">
    <property type="term" value="F:DNA-binding transcription factor activity, RNA polymerase II-specific"/>
    <property type="evidence" value="ECO:0007669"/>
    <property type="project" value="InterPro"/>
</dbReference>
<dbReference type="InterPro" id="IPR009057">
    <property type="entry name" value="Homeodomain-like_sf"/>
</dbReference>
<dbReference type="PROSITE" id="PS00027">
    <property type="entry name" value="HOMEOBOX_1"/>
    <property type="match status" value="1"/>
</dbReference>
<feature type="DNA-binding region" description="Homeobox" evidence="5">
    <location>
        <begin position="165"/>
        <end position="224"/>
    </location>
</feature>
<dbReference type="GO" id="GO:0000978">
    <property type="term" value="F:RNA polymerase II cis-regulatory region sequence-specific DNA binding"/>
    <property type="evidence" value="ECO:0007669"/>
    <property type="project" value="TreeGrafter"/>
</dbReference>
<dbReference type="Gene3D" id="1.10.10.60">
    <property type="entry name" value="Homeodomain-like"/>
    <property type="match status" value="1"/>
</dbReference>
<dbReference type="OrthoDB" id="6159439at2759"/>
<dbReference type="PRINTS" id="PR00024">
    <property type="entry name" value="HOMEOBOX"/>
</dbReference>
<proteinExistence type="predicted"/>
<feature type="domain" description="Homeobox" evidence="7">
    <location>
        <begin position="163"/>
        <end position="223"/>
    </location>
</feature>
<name>A0A921Z9L6_MANSE</name>